<dbReference type="PANTHER" id="PTHR36444:SF2">
    <property type="entry name" value="TRANSCRIPTIONAL REGULATOR PROTEIN YOBU-RELATED"/>
    <property type="match status" value="1"/>
</dbReference>
<dbReference type="InterPro" id="IPR010499">
    <property type="entry name" value="AraC_E-bd"/>
</dbReference>
<dbReference type="Pfam" id="PF06445">
    <property type="entry name" value="GyrI-like"/>
    <property type="match status" value="1"/>
</dbReference>
<dbReference type="AlphaFoldDB" id="A0A6G4A1H7"/>
<evidence type="ECO:0000313" key="2">
    <source>
        <dbReference type="EMBL" id="NEW07497.1"/>
    </source>
</evidence>
<comment type="caution">
    <text evidence="2">The sequence shown here is derived from an EMBL/GenBank/DDBJ whole genome shotgun (WGS) entry which is preliminary data.</text>
</comment>
<sequence>MSLIQPKIVQLDAFHIMGLSARTSNALESGGNGSIPKLWQQFYQEQISERITNPLPNSPTIGLYTDYENGVLGLYTSLIGLKVTQVTDIPESLTTAFVPAGKYAVFTTARGPFYETVPQCWAIIWDLFTHSDMERTYTGDFELYDERAMNPEDAEVDIYIAIK</sequence>
<dbReference type="RefSeq" id="WP_163948561.1">
    <property type="nucleotide sequence ID" value="NZ_JAAIKC010000005.1"/>
</dbReference>
<dbReference type="Gene3D" id="3.20.80.10">
    <property type="entry name" value="Regulatory factor, effector binding domain"/>
    <property type="match status" value="1"/>
</dbReference>
<reference evidence="2" key="1">
    <citation type="submission" date="2020-02" db="EMBL/GenBank/DDBJ databases">
        <authorList>
            <person name="Shen X.-R."/>
            <person name="Zhang Y.-X."/>
        </authorList>
    </citation>
    <scope>NUCLEOTIDE SEQUENCE</scope>
    <source>
        <strain evidence="2">SYP-B3998</strain>
    </source>
</reference>
<protein>
    <submittedName>
        <fullName evidence="2">AraC family transcriptional regulator</fullName>
    </submittedName>
</protein>
<feature type="domain" description="AraC effector-binding" evidence="1">
    <location>
        <begin position="4"/>
        <end position="163"/>
    </location>
</feature>
<gene>
    <name evidence="2" type="ORF">GK047_15940</name>
</gene>
<dbReference type="PANTHER" id="PTHR36444">
    <property type="entry name" value="TRANSCRIPTIONAL REGULATOR PROTEIN YOBU-RELATED"/>
    <property type="match status" value="1"/>
</dbReference>
<dbReference type="InterPro" id="IPR029442">
    <property type="entry name" value="GyrI-like"/>
</dbReference>
<dbReference type="SUPFAM" id="SSF55136">
    <property type="entry name" value="Probable bacterial effector-binding domain"/>
    <property type="match status" value="1"/>
</dbReference>
<accession>A0A6G4A1H7</accession>
<dbReference type="EMBL" id="JAAIKC010000005">
    <property type="protein sequence ID" value="NEW07497.1"/>
    <property type="molecule type" value="Genomic_DNA"/>
</dbReference>
<evidence type="ECO:0000259" key="1">
    <source>
        <dbReference type="SMART" id="SM00871"/>
    </source>
</evidence>
<dbReference type="SMART" id="SM00871">
    <property type="entry name" value="AraC_E_bind"/>
    <property type="match status" value="1"/>
</dbReference>
<dbReference type="InterPro" id="IPR053182">
    <property type="entry name" value="YobU-like_regulator"/>
</dbReference>
<name>A0A6G4A1H7_9BACL</name>
<organism evidence="2">
    <name type="scientific">Paenibacillus sp. SYP-B3998</name>
    <dbReference type="NCBI Taxonomy" id="2678564"/>
    <lineage>
        <taxon>Bacteria</taxon>
        <taxon>Bacillati</taxon>
        <taxon>Bacillota</taxon>
        <taxon>Bacilli</taxon>
        <taxon>Bacillales</taxon>
        <taxon>Paenibacillaceae</taxon>
        <taxon>Paenibacillus</taxon>
    </lineage>
</organism>
<dbReference type="InterPro" id="IPR011256">
    <property type="entry name" value="Reg_factor_effector_dom_sf"/>
</dbReference>
<proteinExistence type="predicted"/>